<accession>A0AAV6X4X9</accession>
<dbReference type="AlphaFoldDB" id="A0AAV6X4X9"/>
<gene>
    <name evidence="10" type="ORF">BUALT_Bualt10G0129500</name>
</gene>
<dbReference type="PANTHER" id="PTHR24186:SF37">
    <property type="entry name" value="PGG DOMAIN-CONTAINING PROTEIN"/>
    <property type="match status" value="1"/>
</dbReference>
<proteinExistence type="predicted"/>
<evidence type="ECO:0000259" key="9">
    <source>
        <dbReference type="Pfam" id="PF13962"/>
    </source>
</evidence>
<evidence type="ECO:0000256" key="8">
    <source>
        <dbReference type="SAM" id="Phobius"/>
    </source>
</evidence>
<dbReference type="PROSITE" id="PS50297">
    <property type="entry name" value="ANK_REP_REGION"/>
    <property type="match status" value="2"/>
</dbReference>
<name>A0AAV6X4X9_9LAMI</name>
<keyword evidence="5 7" id="KW-0040">ANK repeat</keyword>
<dbReference type="Pfam" id="PF12796">
    <property type="entry name" value="Ank_2"/>
    <property type="match status" value="2"/>
</dbReference>
<keyword evidence="3" id="KW-0677">Repeat</keyword>
<keyword evidence="6 8" id="KW-0472">Membrane</keyword>
<dbReference type="GO" id="GO:0005886">
    <property type="term" value="C:plasma membrane"/>
    <property type="evidence" value="ECO:0007669"/>
    <property type="project" value="TreeGrafter"/>
</dbReference>
<comment type="caution">
    <text evidence="10">The sequence shown here is derived from an EMBL/GenBank/DDBJ whole genome shotgun (WGS) entry which is preliminary data.</text>
</comment>
<dbReference type="InterPro" id="IPR002110">
    <property type="entry name" value="Ankyrin_rpt"/>
</dbReference>
<dbReference type="Proteomes" id="UP000826271">
    <property type="component" value="Unassembled WGS sequence"/>
</dbReference>
<dbReference type="InterPro" id="IPR026961">
    <property type="entry name" value="PGG_dom"/>
</dbReference>
<dbReference type="InterPro" id="IPR036770">
    <property type="entry name" value="Ankyrin_rpt-contain_sf"/>
</dbReference>
<evidence type="ECO:0000256" key="6">
    <source>
        <dbReference type="ARBA" id="ARBA00023136"/>
    </source>
</evidence>
<comment type="subcellular location">
    <subcellularLocation>
        <location evidence="1">Membrane</location>
        <topology evidence="1">Multi-pass membrane protein</topology>
    </subcellularLocation>
</comment>
<organism evidence="10 11">
    <name type="scientific">Buddleja alternifolia</name>
    <dbReference type="NCBI Taxonomy" id="168488"/>
    <lineage>
        <taxon>Eukaryota</taxon>
        <taxon>Viridiplantae</taxon>
        <taxon>Streptophyta</taxon>
        <taxon>Embryophyta</taxon>
        <taxon>Tracheophyta</taxon>
        <taxon>Spermatophyta</taxon>
        <taxon>Magnoliopsida</taxon>
        <taxon>eudicotyledons</taxon>
        <taxon>Gunneridae</taxon>
        <taxon>Pentapetalae</taxon>
        <taxon>asterids</taxon>
        <taxon>lamiids</taxon>
        <taxon>Lamiales</taxon>
        <taxon>Scrophulariaceae</taxon>
        <taxon>Buddlejeae</taxon>
        <taxon>Buddleja</taxon>
    </lineage>
</organism>
<keyword evidence="11" id="KW-1185">Reference proteome</keyword>
<evidence type="ECO:0000256" key="2">
    <source>
        <dbReference type="ARBA" id="ARBA00022692"/>
    </source>
</evidence>
<dbReference type="Pfam" id="PF13962">
    <property type="entry name" value="PGG"/>
    <property type="match status" value="1"/>
</dbReference>
<dbReference type="Pfam" id="PF00023">
    <property type="entry name" value="Ank"/>
    <property type="match status" value="1"/>
</dbReference>
<dbReference type="PROSITE" id="PS50088">
    <property type="entry name" value="ANK_REPEAT"/>
    <property type="match status" value="2"/>
</dbReference>
<evidence type="ECO:0000256" key="3">
    <source>
        <dbReference type="ARBA" id="ARBA00022737"/>
    </source>
</evidence>
<feature type="domain" description="PGG" evidence="9">
    <location>
        <begin position="250"/>
        <end position="367"/>
    </location>
</feature>
<dbReference type="Gene3D" id="1.25.40.20">
    <property type="entry name" value="Ankyrin repeat-containing domain"/>
    <property type="match status" value="2"/>
</dbReference>
<keyword evidence="2 8" id="KW-0812">Transmembrane</keyword>
<evidence type="ECO:0000256" key="7">
    <source>
        <dbReference type="PROSITE-ProRule" id="PRU00023"/>
    </source>
</evidence>
<dbReference type="SMART" id="SM00248">
    <property type="entry name" value="ANK"/>
    <property type="match status" value="5"/>
</dbReference>
<dbReference type="PANTHER" id="PTHR24186">
    <property type="entry name" value="PROTEIN PHOSPHATASE 1 REGULATORY SUBUNIT"/>
    <property type="match status" value="1"/>
</dbReference>
<protein>
    <recommendedName>
        <fullName evidence="9">PGG domain-containing protein</fullName>
    </recommendedName>
</protein>
<feature type="transmembrane region" description="Helical" evidence="8">
    <location>
        <begin position="258"/>
        <end position="275"/>
    </location>
</feature>
<dbReference type="SUPFAM" id="SSF48403">
    <property type="entry name" value="Ankyrin repeat"/>
    <property type="match status" value="1"/>
</dbReference>
<evidence type="ECO:0000313" key="10">
    <source>
        <dbReference type="EMBL" id="KAG8375717.1"/>
    </source>
</evidence>
<feature type="repeat" description="ANK" evidence="7">
    <location>
        <begin position="74"/>
        <end position="106"/>
    </location>
</feature>
<evidence type="ECO:0000256" key="4">
    <source>
        <dbReference type="ARBA" id="ARBA00022989"/>
    </source>
</evidence>
<evidence type="ECO:0000313" key="11">
    <source>
        <dbReference type="Proteomes" id="UP000826271"/>
    </source>
</evidence>
<feature type="repeat" description="ANK" evidence="7">
    <location>
        <begin position="108"/>
        <end position="140"/>
    </location>
</feature>
<dbReference type="EMBL" id="WHWC01000010">
    <property type="protein sequence ID" value="KAG8375717.1"/>
    <property type="molecule type" value="Genomic_DNA"/>
</dbReference>
<feature type="transmembrane region" description="Helical" evidence="8">
    <location>
        <begin position="344"/>
        <end position="368"/>
    </location>
</feature>
<reference evidence="10" key="1">
    <citation type="submission" date="2019-10" db="EMBL/GenBank/DDBJ databases">
        <authorList>
            <person name="Zhang R."/>
            <person name="Pan Y."/>
            <person name="Wang J."/>
            <person name="Ma R."/>
            <person name="Yu S."/>
        </authorList>
    </citation>
    <scope>NUCLEOTIDE SEQUENCE</scope>
    <source>
        <strain evidence="10">LA-IB0</strain>
        <tissue evidence="10">Leaf</tissue>
    </source>
</reference>
<feature type="transmembrane region" description="Helical" evidence="8">
    <location>
        <begin position="380"/>
        <end position="399"/>
    </location>
</feature>
<evidence type="ECO:0000256" key="5">
    <source>
        <dbReference type="ARBA" id="ARBA00023043"/>
    </source>
</evidence>
<feature type="transmembrane region" description="Helical" evidence="8">
    <location>
        <begin position="319"/>
        <end position="337"/>
    </location>
</feature>
<sequence length="432" mass="48376">MEGGLEKRLYDVAAEGNTKSLQELLEKDKFVVDRVSFTCTNKSPLYVATMKGHDAVVQEILNTNPRLAQQLDSQQSSPLHLASAEGNLEIVKKLLSTAPHMCLSRDCQGRNPLHLAAMKGHVEILKALIQEAPSAAREKADRDQTVLHLCVKHGKLEALKILAPNLNDRINAKGADGDTILHMAVAVKQTEIIQYLVGSTKIDVYAKNSNGQTTMDILMQNQPEERNLEIIHILRLKYRISYKTETQKIKWLTQRGDAIMVMAVLIATVAYQAGVSPAGGIWQDNSTQDANTNPHRAGEAVMAYTHPEAYKNFLRSNTIAFFSSVTSILFLISGLPFTRRLFMWIMIIIIWLTVTSLSVSYAISIVAVTPKQDEKSLGNVLEIGIGVWFGLMGIVFVGHRVRWLRKWFKDKEVTEPWPRRCREMKNGSQESV</sequence>
<evidence type="ECO:0000256" key="1">
    <source>
        <dbReference type="ARBA" id="ARBA00004141"/>
    </source>
</evidence>
<keyword evidence="4 8" id="KW-1133">Transmembrane helix</keyword>